<accession>A0A6A5UXI0</accession>
<feature type="compositionally biased region" description="Basic and acidic residues" evidence="1">
    <location>
        <begin position="125"/>
        <end position="137"/>
    </location>
</feature>
<evidence type="ECO:0000313" key="3">
    <source>
        <dbReference type="Proteomes" id="UP000800036"/>
    </source>
</evidence>
<reference evidence="2" key="1">
    <citation type="journal article" date="2020" name="Stud. Mycol.">
        <title>101 Dothideomycetes genomes: a test case for predicting lifestyles and emergence of pathogens.</title>
        <authorList>
            <person name="Haridas S."/>
            <person name="Albert R."/>
            <person name="Binder M."/>
            <person name="Bloem J."/>
            <person name="Labutti K."/>
            <person name="Salamov A."/>
            <person name="Andreopoulos B."/>
            <person name="Baker S."/>
            <person name="Barry K."/>
            <person name="Bills G."/>
            <person name="Bluhm B."/>
            <person name="Cannon C."/>
            <person name="Castanera R."/>
            <person name="Culley D."/>
            <person name="Daum C."/>
            <person name="Ezra D."/>
            <person name="Gonzalez J."/>
            <person name="Henrissat B."/>
            <person name="Kuo A."/>
            <person name="Liang C."/>
            <person name="Lipzen A."/>
            <person name="Lutzoni F."/>
            <person name="Magnuson J."/>
            <person name="Mondo S."/>
            <person name="Nolan M."/>
            <person name="Ohm R."/>
            <person name="Pangilinan J."/>
            <person name="Park H.-J."/>
            <person name="Ramirez L."/>
            <person name="Alfaro M."/>
            <person name="Sun H."/>
            <person name="Tritt A."/>
            <person name="Yoshinaga Y."/>
            <person name="Zwiers L.-H."/>
            <person name="Turgeon B."/>
            <person name="Goodwin S."/>
            <person name="Spatafora J."/>
            <person name="Crous P."/>
            <person name="Grigoriev I."/>
        </authorList>
    </citation>
    <scope>NUCLEOTIDE SEQUENCE</scope>
    <source>
        <strain evidence="2">CBS 107.79</strain>
    </source>
</reference>
<feature type="compositionally biased region" description="Low complexity" evidence="1">
    <location>
        <begin position="139"/>
        <end position="153"/>
    </location>
</feature>
<dbReference type="AlphaFoldDB" id="A0A6A5UXI0"/>
<feature type="region of interest" description="Disordered" evidence="1">
    <location>
        <begin position="111"/>
        <end position="153"/>
    </location>
</feature>
<evidence type="ECO:0000256" key="1">
    <source>
        <dbReference type="SAM" id="MobiDB-lite"/>
    </source>
</evidence>
<protein>
    <submittedName>
        <fullName evidence="2">Uncharacterized protein</fullName>
    </submittedName>
</protein>
<dbReference type="Proteomes" id="UP000800036">
    <property type="component" value="Unassembled WGS sequence"/>
</dbReference>
<keyword evidence="3" id="KW-1185">Reference proteome</keyword>
<gene>
    <name evidence="2" type="ORF">BU23DRAFT_557280</name>
</gene>
<organism evidence="2 3">
    <name type="scientific">Bimuria novae-zelandiae CBS 107.79</name>
    <dbReference type="NCBI Taxonomy" id="1447943"/>
    <lineage>
        <taxon>Eukaryota</taxon>
        <taxon>Fungi</taxon>
        <taxon>Dikarya</taxon>
        <taxon>Ascomycota</taxon>
        <taxon>Pezizomycotina</taxon>
        <taxon>Dothideomycetes</taxon>
        <taxon>Pleosporomycetidae</taxon>
        <taxon>Pleosporales</taxon>
        <taxon>Massarineae</taxon>
        <taxon>Didymosphaeriaceae</taxon>
        <taxon>Bimuria</taxon>
    </lineage>
</organism>
<proteinExistence type="predicted"/>
<sequence>MSTSLLARMPSIPHPPYHGAFAFISSFTLLSFVCTNRLPQHPLLVVAWACGSYYLNGIWLKLKLAQIKARIEEVAHLYLQREGACEDCRRNIIRRGPEELVQLLADATSAKERAGNGGNGGVAEGEARANSRAREAGDESSVGSAADSAAGGA</sequence>
<dbReference type="EMBL" id="ML976705">
    <property type="protein sequence ID" value="KAF1969863.1"/>
    <property type="molecule type" value="Genomic_DNA"/>
</dbReference>
<name>A0A6A5UXI0_9PLEO</name>
<dbReference type="OrthoDB" id="3800262at2759"/>
<evidence type="ECO:0000313" key="2">
    <source>
        <dbReference type="EMBL" id="KAF1969863.1"/>
    </source>
</evidence>